<proteinExistence type="predicted"/>
<keyword evidence="1" id="KW-1133">Transmembrane helix</keyword>
<keyword evidence="1" id="KW-0812">Transmembrane</keyword>
<evidence type="ECO:0000313" key="2">
    <source>
        <dbReference type="EMBL" id="GAA4502312.1"/>
    </source>
</evidence>
<evidence type="ECO:0000313" key="3">
    <source>
        <dbReference type="Proteomes" id="UP001501321"/>
    </source>
</evidence>
<feature type="transmembrane region" description="Helical" evidence="1">
    <location>
        <begin position="59"/>
        <end position="83"/>
    </location>
</feature>
<comment type="caution">
    <text evidence="2">The sequence shown here is derived from an EMBL/GenBank/DDBJ whole genome shotgun (WGS) entry which is preliminary data.</text>
</comment>
<dbReference type="Proteomes" id="UP001501321">
    <property type="component" value="Unassembled WGS sequence"/>
</dbReference>
<feature type="transmembrane region" description="Helical" evidence="1">
    <location>
        <begin position="241"/>
        <end position="260"/>
    </location>
</feature>
<feature type="transmembrane region" description="Helical" evidence="1">
    <location>
        <begin position="162"/>
        <end position="184"/>
    </location>
</feature>
<dbReference type="EMBL" id="BAABFC010000020">
    <property type="protein sequence ID" value="GAA4502312.1"/>
    <property type="molecule type" value="Genomic_DNA"/>
</dbReference>
<organism evidence="2 3">
    <name type="scientific">Pseudaeromonas paramecii</name>
    <dbReference type="NCBI Taxonomy" id="2138166"/>
    <lineage>
        <taxon>Bacteria</taxon>
        <taxon>Pseudomonadati</taxon>
        <taxon>Pseudomonadota</taxon>
        <taxon>Gammaproteobacteria</taxon>
        <taxon>Aeromonadales</taxon>
        <taxon>Aeromonadaceae</taxon>
        <taxon>Pseudaeromonas</taxon>
    </lineage>
</organism>
<protein>
    <submittedName>
        <fullName evidence="2">Uncharacterized protein</fullName>
    </submittedName>
</protein>
<dbReference type="RefSeq" id="WP_345013962.1">
    <property type="nucleotide sequence ID" value="NZ_BAABFC010000020.1"/>
</dbReference>
<sequence>MFAGIVSGSGLLRRAAFALIKHPLLLVPLLFCWLSCAPVIIYLQFYFDWHRYSQGQQWLVAFLAILFFSLMLSFASLILLELIRQIEAGERPRLAMAVGKALPCLLEALPITVVWALIWFIIMLLSCLFHRRDADSEDGVVNAEAIAESLAGYETASVSVSFFAALNKGVRMVVFLIFVAMSWEHSDVSRAVRRGLAVARTHDKAFVVGFLLTELTAILLFIPPSILFVVHHKVGLELPDWVWLLTILYCAVAWSLSMFLEQLFTAELYLWHLMWEEACTQAALDDQPAPALSEVRRPSILDDIADLSRLAVNSAQ</sequence>
<keyword evidence="1" id="KW-0472">Membrane</keyword>
<reference evidence="3" key="1">
    <citation type="journal article" date="2019" name="Int. J. Syst. Evol. Microbiol.">
        <title>The Global Catalogue of Microorganisms (GCM) 10K type strain sequencing project: providing services to taxonomists for standard genome sequencing and annotation.</title>
        <authorList>
            <consortium name="The Broad Institute Genomics Platform"/>
            <consortium name="The Broad Institute Genome Sequencing Center for Infectious Disease"/>
            <person name="Wu L."/>
            <person name="Ma J."/>
        </authorList>
    </citation>
    <scope>NUCLEOTIDE SEQUENCE [LARGE SCALE GENOMIC DNA]</scope>
    <source>
        <strain evidence="3">JCM 32226</strain>
    </source>
</reference>
<name>A0ABP8QGW4_9GAMM</name>
<gene>
    <name evidence="2" type="ORF">GCM10023095_26740</name>
</gene>
<keyword evidence="3" id="KW-1185">Reference proteome</keyword>
<evidence type="ECO:0000256" key="1">
    <source>
        <dbReference type="SAM" id="Phobius"/>
    </source>
</evidence>
<accession>A0ABP8QGW4</accession>
<feature type="transmembrane region" description="Helical" evidence="1">
    <location>
        <begin position="24"/>
        <end position="47"/>
    </location>
</feature>
<feature type="transmembrane region" description="Helical" evidence="1">
    <location>
        <begin position="205"/>
        <end position="229"/>
    </location>
</feature>
<feature type="transmembrane region" description="Helical" evidence="1">
    <location>
        <begin position="104"/>
        <end position="125"/>
    </location>
</feature>